<proteinExistence type="predicted"/>
<evidence type="ECO:0000313" key="2">
    <source>
        <dbReference type="Proteomes" id="UP000789920"/>
    </source>
</evidence>
<feature type="non-terminal residue" evidence="1">
    <location>
        <position position="193"/>
    </location>
</feature>
<sequence>AIREINYGLAAKIFLQFKSRFWEKPPSEIGANPTNSNVGIVGGSTHTDLPIRVLVYPSYYQNISVDNRAILLASYTWARDAEKFGQYSDEERFKLALKDLATIHGDIVYKEWIPGKENNRAKYWPTDRTSGGAFAGYGVAQLESLMAAMMRPEESIHWAGEHTDVHCAWIVASLNSGVRVVKEILLENLMEDK</sequence>
<protein>
    <submittedName>
        <fullName evidence="1">28815_t:CDS:1</fullName>
    </submittedName>
</protein>
<evidence type="ECO:0000313" key="1">
    <source>
        <dbReference type="EMBL" id="CAG8841616.1"/>
    </source>
</evidence>
<accession>A0ACA9SMX1</accession>
<name>A0ACA9SMX1_9GLOM</name>
<dbReference type="EMBL" id="CAJVQC010130942">
    <property type="protein sequence ID" value="CAG8841616.1"/>
    <property type="molecule type" value="Genomic_DNA"/>
</dbReference>
<keyword evidence="2" id="KW-1185">Reference proteome</keyword>
<organism evidence="1 2">
    <name type="scientific">Racocetra persica</name>
    <dbReference type="NCBI Taxonomy" id="160502"/>
    <lineage>
        <taxon>Eukaryota</taxon>
        <taxon>Fungi</taxon>
        <taxon>Fungi incertae sedis</taxon>
        <taxon>Mucoromycota</taxon>
        <taxon>Glomeromycotina</taxon>
        <taxon>Glomeromycetes</taxon>
        <taxon>Diversisporales</taxon>
        <taxon>Gigasporaceae</taxon>
        <taxon>Racocetra</taxon>
    </lineage>
</organism>
<gene>
    <name evidence="1" type="ORF">RPERSI_LOCUS31958</name>
</gene>
<dbReference type="Proteomes" id="UP000789920">
    <property type="component" value="Unassembled WGS sequence"/>
</dbReference>
<feature type="non-terminal residue" evidence="1">
    <location>
        <position position="1"/>
    </location>
</feature>
<reference evidence="1" key="1">
    <citation type="submission" date="2021-06" db="EMBL/GenBank/DDBJ databases">
        <authorList>
            <person name="Kallberg Y."/>
            <person name="Tangrot J."/>
            <person name="Rosling A."/>
        </authorList>
    </citation>
    <scope>NUCLEOTIDE SEQUENCE</scope>
    <source>
        <strain evidence="1">MA461A</strain>
    </source>
</reference>
<comment type="caution">
    <text evidence="1">The sequence shown here is derived from an EMBL/GenBank/DDBJ whole genome shotgun (WGS) entry which is preliminary data.</text>
</comment>